<gene>
    <name evidence="2" type="ORF">SDC9_192473</name>
</gene>
<sequence>MAPRSSTTGTMAKRNTAVSWPNSVIKSNNKIYSRNCIYYHYIIAFTDYSTILFFVCKIVFILMTNGQSGTMETMVRRIFWGTEAQMAA</sequence>
<accession>A0A645I230</accession>
<feature type="transmembrane region" description="Helical" evidence="1">
    <location>
        <begin position="38"/>
        <end position="62"/>
    </location>
</feature>
<organism evidence="2">
    <name type="scientific">bioreactor metagenome</name>
    <dbReference type="NCBI Taxonomy" id="1076179"/>
    <lineage>
        <taxon>unclassified sequences</taxon>
        <taxon>metagenomes</taxon>
        <taxon>ecological metagenomes</taxon>
    </lineage>
</organism>
<reference evidence="2" key="1">
    <citation type="submission" date="2019-08" db="EMBL/GenBank/DDBJ databases">
        <authorList>
            <person name="Kucharzyk K."/>
            <person name="Murdoch R.W."/>
            <person name="Higgins S."/>
            <person name="Loffler F."/>
        </authorList>
    </citation>
    <scope>NUCLEOTIDE SEQUENCE</scope>
</reference>
<dbReference type="EMBL" id="VSSQ01104396">
    <property type="protein sequence ID" value="MPN44906.1"/>
    <property type="molecule type" value="Genomic_DNA"/>
</dbReference>
<comment type="caution">
    <text evidence="2">The sequence shown here is derived from an EMBL/GenBank/DDBJ whole genome shotgun (WGS) entry which is preliminary data.</text>
</comment>
<name>A0A645I230_9ZZZZ</name>
<keyword evidence="1" id="KW-0812">Transmembrane</keyword>
<keyword evidence="1" id="KW-0472">Membrane</keyword>
<keyword evidence="1" id="KW-1133">Transmembrane helix</keyword>
<evidence type="ECO:0000256" key="1">
    <source>
        <dbReference type="SAM" id="Phobius"/>
    </source>
</evidence>
<evidence type="ECO:0000313" key="2">
    <source>
        <dbReference type="EMBL" id="MPN44906.1"/>
    </source>
</evidence>
<protein>
    <submittedName>
        <fullName evidence="2">Uncharacterized protein</fullName>
    </submittedName>
</protein>
<proteinExistence type="predicted"/>
<dbReference type="AlphaFoldDB" id="A0A645I230"/>